<sequence length="390" mass="43798">MKHFPFCLPKGSSLPRTALVNPVLDPVASAHRIAQVPKKKKATKPPVSPSVPSKRQKNLEECGPSGVKEATNSGGSMLPPVEQPPVIIQDDEGTDDEVPLKRPRTSTPPPETTNPPPSFGQDEFDHLFGKAETENTVNLVPLVNTSGFSRMPFSQILSSSSRPPRNHSSSRAKLVNVFLAPSVNLNKLWTAIISFPKDTNFLSRFFRVSSILTEEDFRLCIKENDDLKAEKAQSVLRSEHTTWNVWRFTLEQVQDELTYLDEKITEAKVLELKDFRRMKVDSSEEDPKDSDPESDLFEAYSQSNNWLPPAWAIVAMVNTWFQRIHASFKMDIPGEFRNGILFATRMVETRVSNMTLIGEQEIEEIGVGALWPCYVNMVEGLFVHFGKGTV</sequence>
<dbReference type="Proteomes" id="UP001291623">
    <property type="component" value="Unassembled WGS sequence"/>
</dbReference>
<comment type="caution">
    <text evidence="2">The sequence shown here is derived from an EMBL/GenBank/DDBJ whole genome shotgun (WGS) entry which is preliminary data.</text>
</comment>
<gene>
    <name evidence="2" type="ORF">RND71_019333</name>
</gene>
<proteinExistence type="predicted"/>
<evidence type="ECO:0000313" key="3">
    <source>
        <dbReference type="Proteomes" id="UP001291623"/>
    </source>
</evidence>
<dbReference type="AlphaFoldDB" id="A0AAE1S0P7"/>
<organism evidence="2 3">
    <name type="scientific">Anisodus tanguticus</name>
    <dbReference type="NCBI Taxonomy" id="243964"/>
    <lineage>
        <taxon>Eukaryota</taxon>
        <taxon>Viridiplantae</taxon>
        <taxon>Streptophyta</taxon>
        <taxon>Embryophyta</taxon>
        <taxon>Tracheophyta</taxon>
        <taxon>Spermatophyta</taxon>
        <taxon>Magnoliopsida</taxon>
        <taxon>eudicotyledons</taxon>
        <taxon>Gunneridae</taxon>
        <taxon>Pentapetalae</taxon>
        <taxon>asterids</taxon>
        <taxon>lamiids</taxon>
        <taxon>Solanales</taxon>
        <taxon>Solanaceae</taxon>
        <taxon>Solanoideae</taxon>
        <taxon>Hyoscyameae</taxon>
        <taxon>Anisodus</taxon>
    </lineage>
</organism>
<evidence type="ECO:0000313" key="2">
    <source>
        <dbReference type="EMBL" id="KAK4360381.1"/>
    </source>
</evidence>
<evidence type="ECO:0000256" key="1">
    <source>
        <dbReference type="SAM" id="MobiDB-lite"/>
    </source>
</evidence>
<reference evidence="2" key="1">
    <citation type="submission" date="2023-12" db="EMBL/GenBank/DDBJ databases">
        <title>Genome assembly of Anisodus tanguticus.</title>
        <authorList>
            <person name="Wang Y.-J."/>
        </authorList>
    </citation>
    <scope>NUCLEOTIDE SEQUENCE</scope>
    <source>
        <strain evidence="2">KB-2021</strain>
        <tissue evidence="2">Leaf</tissue>
    </source>
</reference>
<keyword evidence="3" id="KW-1185">Reference proteome</keyword>
<protein>
    <submittedName>
        <fullName evidence="2">Uncharacterized protein</fullName>
    </submittedName>
</protein>
<feature type="region of interest" description="Disordered" evidence="1">
    <location>
        <begin position="32"/>
        <end position="117"/>
    </location>
</feature>
<feature type="compositionally biased region" description="Pro residues" evidence="1">
    <location>
        <begin position="106"/>
        <end position="117"/>
    </location>
</feature>
<accession>A0AAE1S0P7</accession>
<dbReference type="EMBL" id="JAVYJV010000010">
    <property type="protein sequence ID" value="KAK4360381.1"/>
    <property type="molecule type" value="Genomic_DNA"/>
</dbReference>
<name>A0AAE1S0P7_9SOLA</name>